<accession>A0AAX0J0N6</accession>
<evidence type="ECO:0000313" key="2">
    <source>
        <dbReference type="Proteomes" id="UP000186159"/>
    </source>
</evidence>
<gene>
    <name evidence="1" type="ORF">AOT42_03510</name>
</gene>
<dbReference type="AlphaFoldDB" id="A0AAX0J0N6"/>
<dbReference type="EMBL" id="LJXR01000022">
    <property type="protein sequence ID" value="OKY21927.1"/>
    <property type="molecule type" value="Genomic_DNA"/>
</dbReference>
<comment type="caution">
    <text evidence="1">The sequence shown here is derived from an EMBL/GenBank/DDBJ whole genome shotgun (WGS) entry which is preliminary data.</text>
</comment>
<organism evidence="1 2">
    <name type="scientific">Corynebacterium diphtheriae bv. gravis</name>
    <dbReference type="NCBI Taxonomy" id="1720349"/>
    <lineage>
        <taxon>Bacteria</taxon>
        <taxon>Bacillati</taxon>
        <taxon>Actinomycetota</taxon>
        <taxon>Actinomycetes</taxon>
        <taxon>Mycobacteriales</taxon>
        <taxon>Corynebacteriaceae</taxon>
        <taxon>Corynebacterium</taxon>
    </lineage>
</organism>
<sequence length="72" mass="7915">MALKVQKLLTLELLGQQGREKRLLQQGNKRFGGVTGVDPNAFGNFGSNGRFAQVSVDKREAPSRRAVCRRGT</sequence>
<name>A0AAX0J0N6_CORDP</name>
<protein>
    <submittedName>
        <fullName evidence="1">Uncharacterized protein</fullName>
    </submittedName>
</protein>
<evidence type="ECO:0000313" key="1">
    <source>
        <dbReference type="EMBL" id="OKY21927.1"/>
    </source>
</evidence>
<reference evidence="1 2" key="1">
    <citation type="submission" date="2015-09" db="EMBL/GenBank/DDBJ databases">
        <title>Genome sequencing of Corynebacterium diphtheriae Bv. Gravis strain DSM 44123.</title>
        <authorList>
            <person name="Sangal V."/>
            <person name="Burkovski A."/>
        </authorList>
    </citation>
    <scope>NUCLEOTIDE SEQUENCE [LARGE SCALE GENOMIC DNA]</scope>
    <source>
        <strain evidence="1 2">DSM 44123</strain>
    </source>
</reference>
<dbReference type="Proteomes" id="UP000186159">
    <property type="component" value="Unassembled WGS sequence"/>
</dbReference>
<proteinExistence type="predicted"/>